<feature type="transmembrane region" description="Helical" evidence="1">
    <location>
        <begin position="326"/>
        <end position="344"/>
    </location>
</feature>
<proteinExistence type="predicted"/>
<feature type="transmembrane region" description="Helical" evidence="1">
    <location>
        <begin position="12"/>
        <end position="35"/>
    </location>
</feature>
<comment type="caution">
    <text evidence="2">The sequence shown here is derived from an EMBL/GenBank/DDBJ whole genome shotgun (WGS) entry which is preliminary data.</text>
</comment>
<protein>
    <recommendedName>
        <fullName evidence="4">DUF2029 domain-containing protein</fullName>
    </recommendedName>
</protein>
<keyword evidence="1" id="KW-0812">Transmembrane</keyword>
<evidence type="ECO:0000256" key="1">
    <source>
        <dbReference type="SAM" id="Phobius"/>
    </source>
</evidence>
<organism evidence="2 3">
    <name type="scientific">Kibdelosporangium banguiense</name>
    <dbReference type="NCBI Taxonomy" id="1365924"/>
    <lineage>
        <taxon>Bacteria</taxon>
        <taxon>Bacillati</taxon>
        <taxon>Actinomycetota</taxon>
        <taxon>Actinomycetes</taxon>
        <taxon>Pseudonocardiales</taxon>
        <taxon>Pseudonocardiaceae</taxon>
        <taxon>Kibdelosporangium</taxon>
    </lineage>
</organism>
<sequence>MSDISVTTRTASPARAIGATVGFAAVVCVLSRLLLAGHAFDRVWAEDGAVFLVDARTHGFGSLIAEYSGYAHLVPRILALIGSWLPLAYYALFTVTVSAVVVGLLAWYVYASARHTTSSPTWALIAALALALAPAYRAEALGNLANLQWFLLPAAAWAVIDTRRTRIAPLVILAAATTSPLTILLLPALLLTHGRTALRTPATLALAAGLGFQAVVRFAGIHSVANPAPRSPGVYPAMATEILESVGSTPWAPAIAGIILIVLCLAAWFVGARKNLPATAFVVTSALFVAVPTVLNGSAQPRYVACGFVALVWAACLAAPALRRTFATGLAVILAASALLTFTADPYRVSGPSWTSEINSPCGPGKTHQADLSPQDWGAIPLPC</sequence>
<feature type="transmembrane region" description="Helical" evidence="1">
    <location>
        <begin position="251"/>
        <end position="271"/>
    </location>
</feature>
<evidence type="ECO:0000313" key="3">
    <source>
        <dbReference type="Proteomes" id="UP001519332"/>
    </source>
</evidence>
<keyword evidence="1" id="KW-0472">Membrane</keyword>
<evidence type="ECO:0008006" key="4">
    <source>
        <dbReference type="Google" id="ProtNLM"/>
    </source>
</evidence>
<reference evidence="2 3" key="1">
    <citation type="submission" date="2021-03" db="EMBL/GenBank/DDBJ databases">
        <title>Sequencing the genomes of 1000 actinobacteria strains.</title>
        <authorList>
            <person name="Klenk H.-P."/>
        </authorList>
    </citation>
    <scope>NUCLEOTIDE SEQUENCE [LARGE SCALE GENOMIC DNA]</scope>
    <source>
        <strain evidence="2 3">DSM 46670</strain>
    </source>
</reference>
<name>A0ABS4TLU2_9PSEU</name>
<feature type="transmembrane region" description="Helical" evidence="1">
    <location>
        <begin position="167"/>
        <end position="190"/>
    </location>
</feature>
<accession>A0ABS4TLU2</accession>
<evidence type="ECO:0000313" key="2">
    <source>
        <dbReference type="EMBL" id="MBP2324935.1"/>
    </source>
</evidence>
<dbReference type="EMBL" id="JAGINW010000001">
    <property type="protein sequence ID" value="MBP2324935.1"/>
    <property type="molecule type" value="Genomic_DNA"/>
</dbReference>
<dbReference type="Proteomes" id="UP001519332">
    <property type="component" value="Unassembled WGS sequence"/>
</dbReference>
<keyword evidence="1" id="KW-1133">Transmembrane helix</keyword>
<feature type="transmembrane region" description="Helical" evidence="1">
    <location>
        <begin position="301"/>
        <end position="319"/>
    </location>
</feature>
<gene>
    <name evidence="2" type="ORF">JOF56_005320</name>
</gene>
<dbReference type="RefSeq" id="WP_209642197.1">
    <property type="nucleotide sequence ID" value="NZ_JAGINW010000001.1"/>
</dbReference>
<feature type="transmembrane region" description="Helical" evidence="1">
    <location>
        <begin position="122"/>
        <end position="138"/>
    </location>
</feature>
<feature type="transmembrane region" description="Helical" evidence="1">
    <location>
        <begin position="87"/>
        <end position="110"/>
    </location>
</feature>
<keyword evidence="3" id="KW-1185">Reference proteome</keyword>
<feature type="transmembrane region" description="Helical" evidence="1">
    <location>
        <begin position="278"/>
        <end position="295"/>
    </location>
</feature>